<proteinExistence type="inferred from homology"/>
<protein>
    <submittedName>
        <fullName evidence="6">Insulinase family protein</fullName>
    </submittedName>
</protein>
<dbReference type="SUPFAM" id="SSF63411">
    <property type="entry name" value="LuxS/MPP-like metallohydrolase"/>
    <property type="match status" value="2"/>
</dbReference>
<dbReference type="PROSITE" id="PS00143">
    <property type="entry name" value="INSULINASE"/>
    <property type="match status" value="1"/>
</dbReference>
<gene>
    <name evidence="6" type="ORF">EPJ80_00485</name>
</gene>
<dbReference type="RefSeq" id="WP_147757467.1">
    <property type="nucleotide sequence ID" value="NZ_SAXT01000001.1"/>
</dbReference>
<dbReference type="GO" id="GO:0004222">
    <property type="term" value="F:metalloendopeptidase activity"/>
    <property type="evidence" value="ECO:0007669"/>
    <property type="project" value="InterPro"/>
</dbReference>
<evidence type="ECO:0000256" key="1">
    <source>
        <dbReference type="ARBA" id="ARBA00001947"/>
    </source>
</evidence>
<organism evidence="6 7">
    <name type="scientific">Brachyspira aalborgi</name>
    <dbReference type="NCBI Taxonomy" id="29522"/>
    <lineage>
        <taxon>Bacteria</taxon>
        <taxon>Pseudomonadati</taxon>
        <taxon>Spirochaetota</taxon>
        <taxon>Spirochaetia</taxon>
        <taxon>Brachyspirales</taxon>
        <taxon>Brachyspiraceae</taxon>
        <taxon>Brachyspira</taxon>
    </lineage>
</organism>
<comment type="cofactor">
    <cofactor evidence="1">
        <name>Zn(2+)</name>
        <dbReference type="ChEBI" id="CHEBI:29105"/>
    </cofactor>
</comment>
<dbReference type="AlphaFoldDB" id="A0A5C8CIZ4"/>
<dbReference type="InterPro" id="IPR011249">
    <property type="entry name" value="Metalloenz_LuxS/M16"/>
</dbReference>
<evidence type="ECO:0000313" key="6">
    <source>
        <dbReference type="EMBL" id="TXJ13259.1"/>
    </source>
</evidence>
<comment type="caution">
    <text evidence="6">The sequence shown here is derived from an EMBL/GenBank/DDBJ whole genome shotgun (WGS) entry which is preliminary data.</text>
</comment>
<feature type="domain" description="Peptidase M16 C-terminal" evidence="5">
    <location>
        <begin position="165"/>
        <end position="336"/>
    </location>
</feature>
<evidence type="ECO:0000256" key="2">
    <source>
        <dbReference type="ARBA" id="ARBA00007261"/>
    </source>
</evidence>
<dbReference type="InterPro" id="IPR011765">
    <property type="entry name" value="Pept_M16_N"/>
</dbReference>
<feature type="domain" description="Peptidase M16 N-terminal" evidence="4">
    <location>
        <begin position="14"/>
        <end position="156"/>
    </location>
</feature>
<dbReference type="Pfam" id="PF05193">
    <property type="entry name" value="Peptidase_M16_C"/>
    <property type="match status" value="1"/>
</dbReference>
<dbReference type="Proteomes" id="UP000325116">
    <property type="component" value="Unassembled WGS sequence"/>
</dbReference>
<sequence>MVKRLTLKNGIRLILEYMPILDTVSTGFFFTTGSANENKETNGYTHFIEHMLFKGTDKTSAKEIVRKIEGVGGVFNAFTSKHLTSFYINIISKYFERAIDTLEDIILNSAFREEDISKEKKVVIEELKMVNDTPEETVSSQFFAHAYKGTSMALPIGGHINNIKSISREKVYKYFKKHFNANNLVISIAGNFNMDLAVKKLSAIKLKKDIKTVNKKAPFYYETIAKEKEELNHVYFSLSTPSYDANDNKKYSMNILNDIFGVSSYSRLYQSVRENKGLCYNIYSSATSFINGGIFEIAGSTSLKNYEETIETVYKELNKLIDERITKEELEESKESYKSSMAFSKLNANYIMNKNARNEIYASKYMSFKDIYKSIDKVNLKSVNEVIDEKLLNRKFFLTSVGPKGSKIISKNMSKKFNLN</sequence>
<dbReference type="InterPro" id="IPR001431">
    <property type="entry name" value="Pept_M16_Zn_BS"/>
</dbReference>
<dbReference type="InterPro" id="IPR007863">
    <property type="entry name" value="Peptidase_M16_C"/>
</dbReference>
<reference evidence="6 7" key="1">
    <citation type="journal article" date="1992" name="Lakartidningen">
        <title>[Penicillin V and not amoxicillin is the first choice preparation in acute otitis].</title>
        <authorList>
            <person name="Kamme C."/>
            <person name="Lundgren K."/>
            <person name="Prellner K."/>
        </authorList>
    </citation>
    <scope>NUCLEOTIDE SEQUENCE [LARGE SCALE GENOMIC DNA]</scope>
    <source>
        <strain evidence="6 7">W1</strain>
    </source>
</reference>
<evidence type="ECO:0000313" key="7">
    <source>
        <dbReference type="Proteomes" id="UP000325116"/>
    </source>
</evidence>
<dbReference type="Pfam" id="PF00675">
    <property type="entry name" value="Peptidase_M16"/>
    <property type="match status" value="1"/>
</dbReference>
<comment type="similarity">
    <text evidence="2 3">Belongs to the peptidase M16 family.</text>
</comment>
<evidence type="ECO:0000259" key="4">
    <source>
        <dbReference type="Pfam" id="PF00675"/>
    </source>
</evidence>
<dbReference type="PANTHER" id="PTHR11851">
    <property type="entry name" value="METALLOPROTEASE"/>
    <property type="match status" value="1"/>
</dbReference>
<evidence type="ECO:0000256" key="3">
    <source>
        <dbReference type="RuleBase" id="RU004447"/>
    </source>
</evidence>
<evidence type="ECO:0000259" key="5">
    <source>
        <dbReference type="Pfam" id="PF05193"/>
    </source>
</evidence>
<dbReference type="InterPro" id="IPR050361">
    <property type="entry name" value="MPP/UQCRC_Complex"/>
</dbReference>
<dbReference type="Gene3D" id="3.30.830.10">
    <property type="entry name" value="Metalloenzyme, LuxS/M16 peptidase-like"/>
    <property type="match status" value="2"/>
</dbReference>
<accession>A0A5C8CIZ4</accession>
<dbReference type="EMBL" id="SAXT01000001">
    <property type="protein sequence ID" value="TXJ13259.1"/>
    <property type="molecule type" value="Genomic_DNA"/>
</dbReference>
<name>A0A5C8CIZ4_9SPIR</name>
<dbReference type="GO" id="GO:0006508">
    <property type="term" value="P:proteolysis"/>
    <property type="evidence" value="ECO:0007669"/>
    <property type="project" value="InterPro"/>
</dbReference>
<dbReference type="PANTHER" id="PTHR11851:SF49">
    <property type="entry name" value="MITOCHONDRIAL-PROCESSING PEPTIDASE SUBUNIT ALPHA"/>
    <property type="match status" value="1"/>
</dbReference>
<dbReference type="GO" id="GO:0046872">
    <property type="term" value="F:metal ion binding"/>
    <property type="evidence" value="ECO:0007669"/>
    <property type="project" value="InterPro"/>
</dbReference>